<feature type="compositionally biased region" description="Polar residues" evidence="1">
    <location>
        <begin position="31"/>
        <end position="47"/>
    </location>
</feature>
<organism evidence="2">
    <name type="scientific">Anguilla anguilla</name>
    <name type="common">European freshwater eel</name>
    <name type="synonym">Muraena anguilla</name>
    <dbReference type="NCBI Taxonomy" id="7936"/>
    <lineage>
        <taxon>Eukaryota</taxon>
        <taxon>Metazoa</taxon>
        <taxon>Chordata</taxon>
        <taxon>Craniata</taxon>
        <taxon>Vertebrata</taxon>
        <taxon>Euteleostomi</taxon>
        <taxon>Actinopterygii</taxon>
        <taxon>Neopterygii</taxon>
        <taxon>Teleostei</taxon>
        <taxon>Anguilliformes</taxon>
        <taxon>Anguillidae</taxon>
        <taxon>Anguilla</taxon>
    </lineage>
</organism>
<reference evidence="2" key="2">
    <citation type="journal article" date="2015" name="Fish Shellfish Immunol.">
        <title>Early steps in the European eel (Anguilla anguilla)-Vibrio vulnificus interaction in the gills: Role of the RtxA13 toxin.</title>
        <authorList>
            <person name="Callol A."/>
            <person name="Pajuelo D."/>
            <person name="Ebbesson L."/>
            <person name="Teles M."/>
            <person name="MacKenzie S."/>
            <person name="Amaro C."/>
        </authorList>
    </citation>
    <scope>NUCLEOTIDE SEQUENCE</scope>
</reference>
<dbReference type="EMBL" id="GBXM01072188">
    <property type="protein sequence ID" value="JAH36389.1"/>
    <property type="molecule type" value="Transcribed_RNA"/>
</dbReference>
<accession>A0A0E9S4Q1</accession>
<protein>
    <submittedName>
        <fullName evidence="2">Uncharacterized protein</fullName>
    </submittedName>
</protein>
<reference evidence="2" key="1">
    <citation type="submission" date="2014-11" db="EMBL/GenBank/DDBJ databases">
        <authorList>
            <person name="Amaro Gonzalez C."/>
        </authorList>
    </citation>
    <scope>NUCLEOTIDE SEQUENCE</scope>
</reference>
<proteinExistence type="predicted"/>
<dbReference type="AlphaFoldDB" id="A0A0E9S4Q1"/>
<feature type="region of interest" description="Disordered" evidence="1">
    <location>
        <begin position="17"/>
        <end position="47"/>
    </location>
</feature>
<evidence type="ECO:0000256" key="1">
    <source>
        <dbReference type="SAM" id="MobiDB-lite"/>
    </source>
</evidence>
<sequence length="47" mass="5517">MIVFNMSYIRMHSFAEAEPSSNDQGYKRSEQFSQHLQTISSHQNIIQ</sequence>
<evidence type="ECO:0000313" key="2">
    <source>
        <dbReference type="EMBL" id="JAH36389.1"/>
    </source>
</evidence>
<name>A0A0E9S4Q1_ANGAN</name>